<dbReference type="InterPro" id="IPR036388">
    <property type="entry name" value="WH-like_DNA-bd_sf"/>
</dbReference>
<evidence type="ECO:0000313" key="8">
    <source>
        <dbReference type="Proteomes" id="UP001596548"/>
    </source>
</evidence>
<dbReference type="SUPFAM" id="SSF88659">
    <property type="entry name" value="Sigma3 and sigma4 domains of RNA polymerase sigma factors"/>
    <property type="match status" value="1"/>
</dbReference>
<dbReference type="Proteomes" id="UP001596548">
    <property type="component" value="Unassembled WGS sequence"/>
</dbReference>
<dbReference type="InterPro" id="IPR013249">
    <property type="entry name" value="RNA_pol_sigma70_r4_t2"/>
</dbReference>
<evidence type="ECO:0000259" key="5">
    <source>
        <dbReference type="Pfam" id="PF04542"/>
    </source>
</evidence>
<keyword evidence="4" id="KW-0804">Transcription</keyword>
<dbReference type="RefSeq" id="WP_378972448.1">
    <property type="nucleotide sequence ID" value="NZ_JBHTBJ010000020.1"/>
</dbReference>
<reference evidence="8" key="1">
    <citation type="journal article" date="2019" name="Int. J. Syst. Evol. Microbiol.">
        <title>The Global Catalogue of Microorganisms (GCM) 10K type strain sequencing project: providing services to taxonomists for standard genome sequencing and annotation.</title>
        <authorList>
            <consortium name="The Broad Institute Genomics Platform"/>
            <consortium name="The Broad Institute Genome Sequencing Center for Infectious Disease"/>
            <person name="Wu L."/>
            <person name="Ma J."/>
        </authorList>
    </citation>
    <scope>NUCLEOTIDE SEQUENCE [LARGE SCALE GENOMIC DNA]</scope>
    <source>
        <strain evidence="8">XZYJT-10</strain>
    </source>
</reference>
<dbReference type="InterPro" id="IPR014284">
    <property type="entry name" value="RNA_pol_sigma-70_dom"/>
</dbReference>
<keyword evidence="3" id="KW-0731">Sigma factor</keyword>
<evidence type="ECO:0000256" key="3">
    <source>
        <dbReference type="ARBA" id="ARBA00023082"/>
    </source>
</evidence>
<gene>
    <name evidence="7" type="ORF">ACFQS1_24590</name>
</gene>
<evidence type="ECO:0000256" key="1">
    <source>
        <dbReference type="ARBA" id="ARBA00010641"/>
    </source>
</evidence>
<evidence type="ECO:0000313" key="7">
    <source>
        <dbReference type="EMBL" id="MFC7277183.1"/>
    </source>
</evidence>
<dbReference type="InterPro" id="IPR007627">
    <property type="entry name" value="RNA_pol_sigma70_r2"/>
</dbReference>
<dbReference type="InterPro" id="IPR039425">
    <property type="entry name" value="RNA_pol_sigma-70-like"/>
</dbReference>
<dbReference type="PANTHER" id="PTHR43133">
    <property type="entry name" value="RNA POLYMERASE ECF-TYPE SIGMA FACTO"/>
    <property type="match status" value="1"/>
</dbReference>
<dbReference type="Gene3D" id="1.10.1740.10">
    <property type="match status" value="1"/>
</dbReference>
<comment type="caution">
    <text evidence="7">The sequence shown here is derived from an EMBL/GenBank/DDBJ whole genome shotgun (WGS) entry which is preliminary data.</text>
</comment>
<dbReference type="CDD" id="cd06171">
    <property type="entry name" value="Sigma70_r4"/>
    <property type="match status" value="1"/>
</dbReference>
<dbReference type="Gene3D" id="1.10.10.10">
    <property type="entry name" value="Winged helix-like DNA-binding domain superfamily/Winged helix DNA-binding domain"/>
    <property type="match status" value="1"/>
</dbReference>
<dbReference type="PANTHER" id="PTHR43133:SF25">
    <property type="entry name" value="RNA POLYMERASE SIGMA FACTOR RFAY-RELATED"/>
    <property type="match status" value="1"/>
</dbReference>
<feature type="domain" description="RNA polymerase sigma factor 70 region 4 type 2" evidence="6">
    <location>
        <begin position="125"/>
        <end position="177"/>
    </location>
</feature>
<keyword evidence="2" id="KW-0805">Transcription regulation</keyword>
<sequence length="199" mass="22306">MDESLRDVDLLALAVEGRGDAFGQLFRRHATVVYNHCFRRLGSWSAAEDATSLVFLEMWRQRDRAVHFEGSLVPWLLGVANNVVRNLHRARRRYDAALFRIPPPSAEPDPADDVAQRLDDESRMRAVLRELSRLNRGEQDVVAMVLMSGLSYAEAATALDIPIGTVRSRLARARKRLESAFPAGRAPVRLSPCDEGATR</sequence>
<organism evidence="7 8">
    <name type="scientific">Paractinoplanes rhizophilus</name>
    <dbReference type="NCBI Taxonomy" id="1416877"/>
    <lineage>
        <taxon>Bacteria</taxon>
        <taxon>Bacillati</taxon>
        <taxon>Actinomycetota</taxon>
        <taxon>Actinomycetes</taxon>
        <taxon>Micromonosporales</taxon>
        <taxon>Micromonosporaceae</taxon>
        <taxon>Paractinoplanes</taxon>
    </lineage>
</organism>
<keyword evidence="8" id="KW-1185">Reference proteome</keyword>
<dbReference type="InterPro" id="IPR013325">
    <property type="entry name" value="RNA_pol_sigma_r2"/>
</dbReference>
<accession>A0ABW2HY87</accession>
<protein>
    <submittedName>
        <fullName evidence="7">RNA polymerase sigma factor</fullName>
    </submittedName>
</protein>
<evidence type="ECO:0000256" key="2">
    <source>
        <dbReference type="ARBA" id="ARBA00023015"/>
    </source>
</evidence>
<feature type="domain" description="RNA polymerase sigma-70 region 2" evidence="5">
    <location>
        <begin position="25"/>
        <end position="93"/>
    </location>
</feature>
<dbReference type="Pfam" id="PF04542">
    <property type="entry name" value="Sigma70_r2"/>
    <property type="match status" value="1"/>
</dbReference>
<evidence type="ECO:0000259" key="6">
    <source>
        <dbReference type="Pfam" id="PF08281"/>
    </source>
</evidence>
<dbReference type="NCBIfam" id="TIGR02937">
    <property type="entry name" value="sigma70-ECF"/>
    <property type="match status" value="1"/>
</dbReference>
<dbReference type="SUPFAM" id="SSF88946">
    <property type="entry name" value="Sigma2 domain of RNA polymerase sigma factors"/>
    <property type="match status" value="1"/>
</dbReference>
<comment type="similarity">
    <text evidence="1">Belongs to the sigma-70 factor family. ECF subfamily.</text>
</comment>
<proteinExistence type="inferred from homology"/>
<dbReference type="Pfam" id="PF08281">
    <property type="entry name" value="Sigma70_r4_2"/>
    <property type="match status" value="1"/>
</dbReference>
<name>A0ABW2HY87_9ACTN</name>
<evidence type="ECO:0000256" key="4">
    <source>
        <dbReference type="ARBA" id="ARBA00023163"/>
    </source>
</evidence>
<dbReference type="EMBL" id="JBHTBJ010000020">
    <property type="protein sequence ID" value="MFC7277183.1"/>
    <property type="molecule type" value="Genomic_DNA"/>
</dbReference>
<dbReference type="InterPro" id="IPR013324">
    <property type="entry name" value="RNA_pol_sigma_r3/r4-like"/>
</dbReference>